<sequence>MNSTPRIHKKILKYSFLFKMLGIINDQEFKAITGVDFLHADGKR</sequence>
<dbReference type="RefSeq" id="WP_268884070.1">
    <property type="nucleotide sequence ID" value="NZ_JAVGVR010000001.1"/>
</dbReference>
<dbReference type="AlphaFoldDB" id="A0AA90R9R9"/>
<evidence type="ECO:0000313" key="2">
    <source>
        <dbReference type="Proteomes" id="UP001178888"/>
    </source>
</evidence>
<name>A0AA90R9R9_9BACI</name>
<organism evidence="1 2">
    <name type="scientific">Bacillus salipaludis</name>
    <dbReference type="NCBI Taxonomy" id="2547811"/>
    <lineage>
        <taxon>Bacteria</taxon>
        <taxon>Bacillati</taxon>
        <taxon>Bacillota</taxon>
        <taxon>Bacilli</taxon>
        <taxon>Bacillales</taxon>
        <taxon>Bacillaceae</taxon>
        <taxon>Bacillus</taxon>
    </lineage>
</organism>
<proteinExistence type="predicted"/>
<protein>
    <submittedName>
        <fullName evidence="1">Uncharacterized protein</fullName>
    </submittedName>
</protein>
<comment type="caution">
    <text evidence="1">The sequence shown here is derived from an EMBL/GenBank/DDBJ whole genome shotgun (WGS) entry which is preliminary data.</text>
</comment>
<gene>
    <name evidence="1" type="ORF">RCG21_27150</name>
</gene>
<accession>A0AA90R9R9</accession>
<dbReference type="Proteomes" id="UP001178888">
    <property type="component" value="Unassembled WGS sequence"/>
</dbReference>
<dbReference type="EMBL" id="JAVGVR010000001">
    <property type="protein sequence ID" value="MDQ6599976.1"/>
    <property type="molecule type" value="Genomic_DNA"/>
</dbReference>
<reference evidence="1" key="1">
    <citation type="submission" date="2023-08" db="EMBL/GenBank/DDBJ databases">
        <title>Nitrogen cycling bacteria in agricultural field soils.</title>
        <authorList>
            <person name="Jang J."/>
        </authorList>
    </citation>
    <scope>NUCLEOTIDE SEQUENCE</scope>
    <source>
        <strain evidence="1">PS3-36</strain>
    </source>
</reference>
<evidence type="ECO:0000313" key="1">
    <source>
        <dbReference type="EMBL" id="MDQ6599976.1"/>
    </source>
</evidence>
<keyword evidence="2" id="KW-1185">Reference proteome</keyword>